<dbReference type="EMBL" id="LOYH01000108">
    <property type="protein sequence ID" value="KVK72164.1"/>
    <property type="molecule type" value="Genomic_DNA"/>
</dbReference>
<sequence length="125" mass="13626">MRSRIDLESSSLAQLSSLEQAFLTEVTRSGASDAAFKLALLAVPLLSFTVWQPLSIGDLADRAGLSTRQAMLAARELVEIGALGRRLGGYLGCKLQSYRPRERFRVIKLSASLGLERDARPADSF</sequence>
<dbReference type="Proteomes" id="UP000069001">
    <property type="component" value="Unassembled WGS sequence"/>
</dbReference>
<evidence type="ECO:0008006" key="3">
    <source>
        <dbReference type="Google" id="ProtNLM"/>
    </source>
</evidence>
<accession>A0A118KC75</accession>
<organism evidence="1 2">
    <name type="scientific">Burkholderia cepacia</name>
    <name type="common">Pseudomonas cepacia</name>
    <dbReference type="NCBI Taxonomy" id="292"/>
    <lineage>
        <taxon>Bacteria</taxon>
        <taxon>Pseudomonadati</taxon>
        <taxon>Pseudomonadota</taxon>
        <taxon>Betaproteobacteria</taxon>
        <taxon>Burkholderiales</taxon>
        <taxon>Burkholderiaceae</taxon>
        <taxon>Burkholderia</taxon>
        <taxon>Burkholderia cepacia complex</taxon>
    </lineage>
</organism>
<dbReference type="AlphaFoldDB" id="A0A118KC75"/>
<proteinExistence type="predicted"/>
<evidence type="ECO:0000313" key="2">
    <source>
        <dbReference type="Proteomes" id="UP000069001"/>
    </source>
</evidence>
<protein>
    <recommendedName>
        <fullName evidence="3">MarR family transcriptional regulator</fullName>
    </recommendedName>
</protein>
<dbReference type="RefSeq" id="WP_059733045.1">
    <property type="nucleotide sequence ID" value="NZ_LOYH01000108.1"/>
</dbReference>
<comment type="caution">
    <text evidence="1">The sequence shown here is derived from an EMBL/GenBank/DDBJ whole genome shotgun (WGS) entry which is preliminary data.</text>
</comment>
<gene>
    <name evidence="1" type="ORF">WS90_35330</name>
</gene>
<name>A0A118KC75_BURCE</name>
<evidence type="ECO:0000313" key="1">
    <source>
        <dbReference type="EMBL" id="KVK72164.1"/>
    </source>
</evidence>
<reference evidence="1 2" key="1">
    <citation type="submission" date="2015-11" db="EMBL/GenBank/DDBJ databases">
        <title>Expanding the genomic diversity of Burkholderia species for the development of highly accurate diagnostics.</title>
        <authorList>
            <person name="Sahl J."/>
            <person name="Keim P."/>
            <person name="Wagner D."/>
        </authorList>
    </citation>
    <scope>NUCLEOTIDE SEQUENCE [LARGE SCALE GENOMIC DNA]</scope>
    <source>
        <strain evidence="1 2">MSMB1302</strain>
    </source>
</reference>